<evidence type="ECO:0000313" key="2">
    <source>
        <dbReference type="EMBL" id="RDX82876.1"/>
    </source>
</evidence>
<accession>A0A371FX49</accession>
<dbReference type="InterPro" id="IPR036397">
    <property type="entry name" value="RNaseH_sf"/>
</dbReference>
<gene>
    <name evidence="2" type="ORF">CR513_36285</name>
</gene>
<dbReference type="Gene3D" id="3.30.420.10">
    <property type="entry name" value="Ribonuclease H-like superfamily/Ribonuclease H"/>
    <property type="match status" value="1"/>
</dbReference>
<reference evidence="2" key="1">
    <citation type="submission" date="2018-05" db="EMBL/GenBank/DDBJ databases">
        <title>Draft genome of Mucuna pruriens seed.</title>
        <authorList>
            <person name="Nnadi N.E."/>
            <person name="Vos R."/>
            <person name="Hasami M.H."/>
            <person name="Devisetty U.K."/>
            <person name="Aguiy J.C."/>
        </authorList>
    </citation>
    <scope>NUCLEOTIDE SEQUENCE [LARGE SCALE GENOMIC DNA]</scope>
    <source>
        <strain evidence="2">JCA_2017</strain>
    </source>
</reference>
<dbReference type="InterPro" id="IPR052160">
    <property type="entry name" value="Gypsy_RT_Integrase-like"/>
</dbReference>
<dbReference type="PROSITE" id="PS50994">
    <property type="entry name" value="INTEGRASE"/>
    <property type="match status" value="1"/>
</dbReference>
<dbReference type="SUPFAM" id="SSF53098">
    <property type="entry name" value="Ribonuclease H-like"/>
    <property type="match status" value="1"/>
</dbReference>
<evidence type="ECO:0000313" key="3">
    <source>
        <dbReference type="Proteomes" id="UP000257109"/>
    </source>
</evidence>
<organism evidence="2 3">
    <name type="scientific">Mucuna pruriens</name>
    <name type="common">Velvet bean</name>
    <name type="synonym">Dolichos pruriens</name>
    <dbReference type="NCBI Taxonomy" id="157652"/>
    <lineage>
        <taxon>Eukaryota</taxon>
        <taxon>Viridiplantae</taxon>
        <taxon>Streptophyta</taxon>
        <taxon>Embryophyta</taxon>
        <taxon>Tracheophyta</taxon>
        <taxon>Spermatophyta</taxon>
        <taxon>Magnoliopsida</taxon>
        <taxon>eudicotyledons</taxon>
        <taxon>Gunneridae</taxon>
        <taxon>Pentapetalae</taxon>
        <taxon>rosids</taxon>
        <taxon>fabids</taxon>
        <taxon>Fabales</taxon>
        <taxon>Fabaceae</taxon>
        <taxon>Papilionoideae</taxon>
        <taxon>50 kb inversion clade</taxon>
        <taxon>NPAAA clade</taxon>
        <taxon>indigoferoid/millettioid clade</taxon>
        <taxon>Phaseoleae</taxon>
        <taxon>Mucuna</taxon>
    </lineage>
</organism>
<feature type="non-terminal residue" evidence="2">
    <location>
        <position position="1"/>
    </location>
</feature>
<protein>
    <recommendedName>
        <fullName evidence="1">Integrase catalytic domain-containing protein</fullName>
    </recommendedName>
</protein>
<sequence length="149" mass="16964">MQTARKVLDCGLYWLIIHRDAHKFVLAYEQFQKIGVALSQKNEMFGVSKALISDQGSHFCNRVMVTLLEKYGVVHRVATAYHLQTNDQVEVFNREIKKILRPCLGPPPKGEICHLEEVQTASTRDRLDVLQSINATHSSWWIGMVLSNG</sequence>
<keyword evidence="3" id="KW-1185">Reference proteome</keyword>
<dbReference type="GO" id="GO:0015074">
    <property type="term" value="P:DNA integration"/>
    <property type="evidence" value="ECO:0007669"/>
    <property type="project" value="InterPro"/>
</dbReference>
<dbReference type="OrthoDB" id="1432876at2759"/>
<dbReference type="GO" id="GO:0003676">
    <property type="term" value="F:nucleic acid binding"/>
    <property type="evidence" value="ECO:0007669"/>
    <property type="project" value="InterPro"/>
</dbReference>
<feature type="domain" description="Integrase catalytic" evidence="1">
    <location>
        <begin position="27"/>
        <end position="101"/>
    </location>
</feature>
<dbReference type="InterPro" id="IPR001584">
    <property type="entry name" value="Integrase_cat-core"/>
</dbReference>
<proteinExistence type="predicted"/>
<name>A0A371FX49_MUCPR</name>
<comment type="caution">
    <text evidence="2">The sequence shown here is derived from an EMBL/GenBank/DDBJ whole genome shotgun (WGS) entry which is preliminary data.</text>
</comment>
<evidence type="ECO:0000259" key="1">
    <source>
        <dbReference type="PROSITE" id="PS50994"/>
    </source>
</evidence>
<dbReference type="PANTHER" id="PTHR47266">
    <property type="entry name" value="ENDONUCLEASE-RELATED"/>
    <property type="match status" value="1"/>
</dbReference>
<dbReference type="Proteomes" id="UP000257109">
    <property type="component" value="Unassembled WGS sequence"/>
</dbReference>
<dbReference type="AlphaFoldDB" id="A0A371FX49"/>
<dbReference type="InterPro" id="IPR012337">
    <property type="entry name" value="RNaseH-like_sf"/>
</dbReference>
<dbReference type="EMBL" id="QJKJ01007522">
    <property type="protein sequence ID" value="RDX82876.1"/>
    <property type="molecule type" value="Genomic_DNA"/>
</dbReference>